<dbReference type="RefSeq" id="WP_344425693.1">
    <property type="nucleotide sequence ID" value="NZ_BAAAQK010000026.1"/>
</dbReference>
<evidence type="ECO:0000256" key="1">
    <source>
        <dbReference type="ARBA" id="ARBA00006484"/>
    </source>
</evidence>
<accession>A0ABN2NL12</accession>
<reference evidence="4 5" key="1">
    <citation type="journal article" date="2019" name="Int. J. Syst. Evol. Microbiol.">
        <title>The Global Catalogue of Microorganisms (GCM) 10K type strain sequencing project: providing services to taxonomists for standard genome sequencing and annotation.</title>
        <authorList>
            <consortium name="The Broad Institute Genomics Platform"/>
            <consortium name="The Broad Institute Genome Sequencing Center for Infectious Disease"/>
            <person name="Wu L."/>
            <person name="Ma J."/>
        </authorList>
    </citation>
    <scope>NUCLEOTIDE SEQUENCE [LARGE SCALE GENOMIC DNA]</scope>
    <source>
        <strain evidence="4 5">JCM 16009</strain>
    </source>
</reference>
<dbReference type="InterPro" id="IPR002347">
    <property type="entry name" value="SDR_fam"/>
</dbReference>
<keyword evidence="5" id="KW-1185">Reference proteome</keyword>
<dbReference type="Pfam" id="PF00561">
    <property type="entry name" value="Abhydrolase_1"/>
    <property type="match status" value="1"/>
</dbReference>
<dbReference type="CDD" id="cd05233">
    <property type="entry name" value="SDR_c"/>
    <property type="match status" value="1"/>
</dbReference>
<proteinExistence type="inferred from homology"/>
<dbReference type="Pfam" id="PF00106">
    <property type="entry name" value="adh_short"/>
    <property type="match status" value="1"/>
</dbReference>
<evidence type="ECO:0000256" key="2">
    <source>
        <dbReference type="ARBA" id="ARBA00023002"/>
    </source>
</evidence>
<gene>
    <name evidence="4" type="ORF">GCM10009836_63720</name>
</gene>
<dbReference type="PRINTS" id="PR00081">
    <property type="entry name" value="GDHRDH"/>
</dbReference>
<dbReference type="PANTHER" id="PTHR43391:SF12">
    <property type="entry name" value="OXIDOREDUCTASE EPHD-RELATED"/>
    <property type="match status" value="1"/>
</dbReference>
<dbReference type="InterPro" id="IPR020904">
    <property type="entry name" value="Sc_DH/Rdtase_CS"/>
</dbReference>
<sequence length="577" mass="61239">MGSAAIVSTVRTSDGLALAVQEEGPPGAPVVVAVHGYPDDHSVWSGVVADLARDHRVVTYDVRGAGDSEAPAEREGYRVVRLADDLRDVIDAVSPDGPVHLLAHDWGSVQAWQLVSDPSARDRLASYTSISGPALPHIGAFSRSAPVRERLRQAAASWYIGFFQLPVLPELAWRSGVFGAAMARRERIPRPRVRDAVRGLNLYRANRQGPPDPRRETTVPVQVLAPSADRYVTPALAASAARWVPDLRLREIRAGHWLPRTRPEVVARCVREQIAAVTAPALAPGALATGSAAAGLPRAGSPAAGLRGVGRPGLGRWTDRIVLVTGAGRGIGRAVAQGFARRGALVVAVDKDRATAERTAFETGGCAYAVDVTDAAAMEDLAERVCAEVGVPDVVVNNAGIAVSGPFLAHSAKDWQDILDVNVLGVVHGCRLFGARMRERGEGGHIVNVASAAAFTPTRFLPAYCTTKSAVLMLSECLRAELAEDGIGVTALCPGFLPTDIAGSARFVGSADPEAEQRRTDSLLKRRPYPLDKVADAVVSAVERNKPVQLLTVESRTAHALTRVAPTVLRRLARLSP</sequence>
<evidence type="ECO:0000259" key="3">
    <source>
        <dbReference type="SMART" id="SM00822"/>
    </source>
</evidence>
<dbReference type="InterPro" id="IPR029058">
    <property type="entry name" value="AB_hydrolase_fold"/>
</dbReference>
<protein>
    <submittedName>
        <fullName evidence="4">SDR family oxidoreductase</fullName>
    </submittedName>
</protein>
<dbReference type="NCBIfam" id="NF004514">
    <property type="entry name" value="PRK05855.1"/>
    <property type="match status" value="1"/>
</dbReference>
<name>A0ABN2NL12_9PSEU</name>
<dbReference type="PRINTS" id="PR00080">
    <property type="entry name" value="SDRFAMILY"/>
</dbReference>
<evidence type="ECO:0000313" key="5">
    <source>
        <dbReference type="Proteomes" id="UP001500449"/>
    </source>
</evidence>
<evidence type="ECO:0000313" key="4">
    <source>
        <dbReference type="EMBL" id="GAA1873946.1"/>
    </source>
</evidence>
<dbReference type="PROSITE" id="PS00061">
    <property type="entry name" value="ADH_SHORT"/>
    <property type="match status" value="1"/>
</dbReference>
<dbReference type="Proteomes" id="UP001500449">
    <property type="component" value="Unassembled WGS sequence"/>
</dbReference>
<dbReference type="SMART" id="SM00822">
    <property type="entry name" value="PKS_KR"/>
    <property type="match status" value="1"/>
</dbReference>
<dbReference type="InterPro" id="IPR036291">
    <property type="entry name" value="NAD(P)-bd_dom_sf"/>
</dbReference>
<dbReference type="SUPFAM" id="SSF53474">
    <property type="entry name" value="alpha/beta-Hydrolases"/>
    <property type="match status" value="1"/>
</dbReference>
<dbReference type="Gene3D" id="3.40.50.720">
    <property type="entry name" value="NAD(P)-binding Rossmann-like Domain"/>
    <property type="match status" value="1"/>
</dbReference>
<dbReference type="EMBL" id="BAAAQK010000026">
    <property type="protein sequence ID" value="GAA1873946.1"/>
    <property type="molecule type" value="Genomic_DNA"/>
</dbReference>
<dbReference type="InterPro" id="IPR000073">
    <property type="entry name" value="AB_hydrolase_1"/>
</dbReference>
<comment type="similarity">
    <text evidence="1">Belongs to the short-chain dehydrogenases/reductases (SDR) family.</text>
</comment>
<dbReference type="Gene3D" id="3.40.50.1820">
    <property type="entry name" value="alpha/beta hydrolase"/>
    <property type="match status" value="1"/>
</dbReference>
<dbReference type="PANTHER" id="PTHR43391">
    <property type="entry name" value="RETINOL DEHYDROGENASE-RELATED"/>
    <property type="match status" value="1"/>
</dbReference>
<organism evidence="4 5">
    <name type="scientific">Pseudonocardia ailaonensis</name>
    <dbReference type="NCBI Taxonomy" id="367279"/>
    <lineage>
        <taxon>Bacteria</taxon>
        <taxon>Bacillati</taxon>
        <taxon>Actinomycetota</taxon>
        <taxon>Actinomycetes</taxon>
        <taxon>Pseudonocardiales</taxon>
        <taxon>Pseudonocardiaceae</taxon>
        <taxon>Pseudonocardia</taxon>
    </lineage>
</organism>
<keyword evidence="2" id="KW-0560">Oxidoreductase</keyword>
<comment type="caution">
    <text evidence="4">The sequence shown here is derived from an EMBL/GenBank/DDBJ whole genome shotgun (WGS) entry which is preliminary data.</text>
</comment>
<dbReference type="SUPFAM" id="SSF51735">
    <property type="entry name" value="NAD(P)-binding Rossmann-fold domains"/>
    <property type="match status" value="1"/>
</dbReference>
<dbReference type="InterPro" id="IPR057326">
    <property type="entry name" value="KR_dom"/>
</dbReference>
<feature type="domain" description="Ketoreductase" evidence="3">
    <location>
        <begin position="320"/>
        <end position="495"/>
    </location>
</feature>